<keyword evidence="2" id="KW-1185">Reference proteome</keyword>
<dbReference type="EMBL" id="CP042997">
    <property type="protein sequence ID" value="QEH32082.1"/>
    <property type="molecule type" value="Genomic_DNA"/>
</dbReference>
<dbReference type="AlphaFoldDB" id="A0A5B9VV36"/>
<accession>A0A5B9VV36</accession>
<protein>
    <submittedName>
        <fullName evidence="1">Uncharacterized protein</fullName>
    </submittedName>
</protein>
<name>A0A5B9VV36_9BACT</name>
<evidence type="ECO:0000313" key="1">
    <source>
        <dbReference type="EMBL" id="QEH32082.1"/>
    </source>
</evidence>
<organism evidence="1 2">
    <name type="scientific">Aquisphaera giovannonii</name>
    <dbReference type="NCBI Taxonomy" id="406548"/>
    <lineage>
        <taxon>Bacteria</taxon>
        <taxon>Pseudomonadati</taxon>
        <taxon>Planctomycetota</taxon>
        <taxon>Planctomycetia</taxon>
        <taxon>Isosphaerales</taxon>
        <taxon>Isosphaeraceae</taxon>
        <taxon>Aquisphaera</taxon>
    </lineage>
</organism>
<proteinExistence type="predicted"/>
<evidence type="ECO:0000313" key="2">
    <source>
        <dbReference type="Proteomes" id="UP000324233"/>
    </source>
</evidence>
<dbReference type="KEGG" id="agv:OJF2_05510"/>
<gene>
    <name evidence="1" type="ORF">OJF2_05510</name>
</gene>
<sequence>MGEVSVWQRSDRPPRFARLIPPVLPSEATCAWYRDSVLRAMPCLFGLCSVMAMLDGCPTHGRGIGL</sequence>
<reference evidence="1 2" key="1">
    <citation type="submission" date="2019-08" db="EMBL/GenBank/DDBJ databases">
        <title>Deep-cultivation of Planctomycetes and their phenomic and genomic characterization uncovers novel biology.</title>
        <authorList>
            <person name="Wiegand S."/>
            <person name="Jogler M."/>
            <person name="Boedeker C."/>
            <person name="Pinto D."/>
            <person name="Vollmers J."/>
            <person name="Rivas-Marin E."/>
            <person name="Kohn T."/>
            <person name="Peeters S.H."/>
            <person name="Heuer A."/>
            <person name="Rast P."/>
            <person name="Oberbeckmann S."/>
            <person name="Bunk B."/>
            <person name="Jeske O."/>
            <person name="Meyerdierks A."/>
            <person name="Storesund J.E."/>
            <person name="Kallscheuer N."/>
            <person name="Luecker S."/>
            <person name="Lage O.M."/>
            <person name="Pohl T."/>
            <person name="Merkel B.J."/>
            <person name="Hornburger P."/>
            <person name="Mueller R.-W."/>
            <person name="Bruemmer F."/>
            <person name="Labrenz M."/>
            <person name="Spormann A.M."/>
            <person name="Op den Camp H."/>
            <person name="Overmann J."/>
            <person name="Amann R."/>
            <person name="Jetten M.S.M."/>
            <person name="Mascher T."/>
            <person name="Medema M.H."/>
            <person name="Devos D.P."/>
            <person name="Kaster A.-K."/>
            <person name="Ovreas L."/>
            <person name="Rohde M."/>
            <person name="Galperin M.Y."/>
            <person name="Jogler C."/>
        </authorList>
    </citation>
    <scope>NUCLEOTIDE SEQUENCE [LARGE SCALE GENOMIC DNA]</scope>
    <source>
        <strain evidence="1 2">OJF2</strain>
    </source>
</reference>
<dbReference type="Proteomes" id="UP000324233">
    <property type="component" value="Chromosome"/>
</dbReference>